<protein>
    <submittedName>
        <fullName evidence="2">Uncharacterized protein</fullName>
    </submittedName>
</protein>
<gene>
    <name evidence="2" type="ORF">ENS64_00835</name>
</gene>
<organism evidence="2">
    <name type="scientific">Schlesneria paludicola</name>
    <dbReference type="NCBI Taxonomy" id="360056"/>
    <lineage>
        <taxon>Bacteria</taxon>
        <taxon>Pseudomonadati</taxon>
        <taxon>Planctomycetota</taxon>
        <taxon>Planctomycetia</taxon>
        <taxon>Planctomycetales</taxon>
        <taxon>Planctomycetaceae</taxon>
        <taxon>Schlesneria</taxon>
    </lineage>
</organism>
<name>A0A7C4QNW0_9PLAN</name>
<comment type="caution">
    <text evidence="2">The sequence shown here is derived from an EMBL/GenBank/DDBJ whole genome shotgun (WGS) entry which is preliminary data.</text>
</comment>
<dbReference type="EMBL" id="DSVQ01000003">
    <property type="protein sequence ID" value="HGT37806.1"/>
    <property type="molecule type" value="Genomic_DNA"/>
</dbReference>
<evidence type="ECO:0000313" key="2">
    <source>
        <dbReference type="EMBL" id="HGT37806.1"/>
    </source>
</evidence>
<feature type="region of interest" description="Disordered" evidence="1">
    <location>
        <begin position="42"/>
        <end position="64"/>
    </location>
</feature>
<accession>A0A7C4QNW0</accession>
<proteinExistence type="predicted"/>
<reference evidence="2" key="1">
    <citation type="journal article" date="2020" name="mSystems">
        <title>Genome- and Community-Level Interaction Insights into Carbon Utilization and Element Cycling Functions of Hydrothermarchaeota in Hydrothermal Sediment.</title>
        <authorList>
            <person name="Zhou Z."/>
            <person name="Liu Y."/>
            <person name="Xu W."/>
            <person name="Pan J."/>
            <person name="Luo Z.H."/>
            <person name="Li M."/>
        </authorList>
    </citation>
    <scope>NUCLEOTIDE SEQUENCE [LARGE SCALE GENOMIC DNA]</scope>
    <source>
        <strain evidence="2">SpSt-508</strain>
    </source>
</reference>
<dbReference type="AlphaFoldDB" id="A0A7C4QNW0"/>
<feature type="region of interest" description="Disordered" evidence="1">
    <location>
        <begin position="1"/>
        <end position="25"/>
    </location>
</feature>
<evidence type="ECO:0000256" key="1">
    <source>
        <dbReference type="SAM" id="MobiDB-lite"/>
    </source>
</evidence>
<sequence>MPSKRRGGRFAGVIAPETNSSHRAVSHRTFSLPSSGLASSGLASSGLASSGLASSGLASSGLASSGLAPCGRCIVRPAHRANQAHRAASALSVPGNR</sequence>